<dbReference type="InterPro" id="IPR039467">
    <property type="entry name" value="TFIIIB_B''_Myb"/>
</dbReference>
<dbReference type="PANTHER" id="PTHR22929">
    <property type="entry name" value="RNA POLYMERASE III TRANSCRIPTION INITIATION FACTOR B"/>
    <property type="match status" value="1"/>
</dbReference>
<dbReference type="SUPFAM" id="SSF46689">
    <property type="entry name" value="Homeodomain-like"/>
    <property type="match status" value="1"/>
</dbReference>
<evidence type="ECO:0000259" key="5">
    <source>
        <dbReference type="PROSITE" id="PS51293"/>
    </source>
</evidence>
<keyword evidence="1" id="KW-0539">Nucleus</keyword>
<dbReference type="PROSITE" id="PS50118">
    <property type="entry name" value="HMG_BOX_2"/>
    <property type="match status" value="2"/>
</dbReference>
<dbReference type="SMART" id="SM00717">
    <property type="entry name" value="SANT"/>
    <property type="match status" value="1"/>
</dbReference>
<dbReference type="Gene3D" id="1.10.10.60">
    <property type="entry name" value="Homeodomain-like"/>
    <property type="match status" value="1"/>
</dbReference>
<evidence type="ECO:0000259" key="4">
    <source>
        <dbReference type="PROSITE" id="PS50118"/>
    </source>
</evidence>
<dbReference type="InterPro" id="IPR017884">
    <property type="entry name" value="SANT_dom"/>
</dbReference>
<feature type="compositionally biased region" description="Polar residues" evidence="2">
    <location>
        <begin position="879"/>
        <end position="888"/>
    </location>
</feature>
<dbReference type="Proteomes" id="UP000027361">
    <property type="component" value="Unassembled WGS sequence"/>
</dbReference>
<dbReference type="InterPro" id="IPR009057">
    <property type="entry name" value="Homeodomain-like_sf"/>
</dbReference>
<dbReference type="OMA" id="TQETTDT"/>
<dbReference type="EMBL" id="JMSN01000079">
    <property type="protein sequence ID" value="KDN41533.1"/>
    <property type="molecule type" value="Genomic_DNA"/>
</dbReference>
<evidence type="ECO:0000259" key="3">
    <source>
        <dbReference type="PROSITE" id="PS50090"/>
    </source>
</evidence>
<feature type="region of interest" description="Disordered" evidence="2">
    <location>
        <begin position="257"/>
        <end position="544"/>
    </location>
</feature>
<feature type="compositionally biased region" description="Acidic residues" evidence="2">
    <location>
        <begin position="1151"/>
        <end position="1162"/>
    </location>
</feature>
<protein>
    <recommendedName>
        <fullName evidence="8">HMG box domain-containing protein</fullName>
    </recommendedName>
</protein>
<dbReference type="HOGENOM" id="CLU_275102_0_0_1"/>
<feature type="region of interest" description="Disordered" evidence="2">
    <location>
        <begin position="810"/>
        <end position="896"/>
    </location>
</feature>
<sequence>MGPSLVRGAFAIVRRGWCESGRNKGKRRRGQLGKTPMSAIKVIESVSEIDNTQSRYTYWCHVLYISKAIKQLARTASILNISSQTGTLQAAASLSAAAAVGKRLGTMSSRLEKAGSRFKPIITRGVAPKRSQPSTPSSSAESPASVSVSVPSSRPGPSKDPVSLLPPSGNFREDDSELDLPAGPLRAPPRVASSLVPTSSGPSAASSHPKPSGTEPNCGSTSLRPPSVSAPEAPLIKLRSGPGLVIPATSAAAGATAAAAAAARRTNGPGRGDRATAGAVPMGNLRPPGTEGIHKARSVSRALSRTPAPDAGVLSAYSEAAGPSQARQQATQNQAPSATPETSKAPTAASRVAPGASRSGQTPPSAIHVSRNRAVHTDERGENASHIPASERAPDALSEEAGPSVREAGSALQRKNATLHVAASLRSHTNAASKALAPREAPASEEEEEEEEEGEKEKDVDERLAASQGLTMLALSGNLGEKGHTDHHQDHQESESTESESNSEHKFYASSKSRRNQIKKPLSPYMLYSQSARRRLREEDPDRSFADLAKTIGANWRKMTAQERAPWHQKAGEARQAYHSAMAEQPAEESGSDDSSGLNAAESTAKSHPNGKRRAAPSKKKDVFEEPEGTKTRKGRRSRKPHEPKRPPSAYSLFASVRADRQVANPTLNSVDLTANIAYEWKTLSSPDREEFEEEAAALKSQYLADRQKWIKEYPEEQAENSDDESRDKMKAAKQDRILQQKKSELADAIENISDEEREWEEYVKVHGEDASRPDPFKISIDSLTPINYKMGRPRPRTFQLARVYRNVKTKGKFPLPETDEGQAQQTNTGNGAGNRRYNEEEEEEIVGDIDDESASRARSARSNDYDEEEDEDDRPSMAGSTAPSEASHTFRRSQHAVRTRIVDGKIVVDEASLQINRAVDADEYDDAEVVEEREDQDFSNSASYSKRKHVNRWTAEETMRFLEAVSMWGTDFEMIARLFPGRDRRQIKTKWQREEKNQPLQLREAFAIKRNITAVEYGEQIGMDLSGPTPIIVVKPPPALEGLSDGEDADGSTHRRERSKRSAEPQSETEWEEEEVIETGADGEEIVTMQRVRKRPDGRQKRQRSQSVTTGKDKDKQRSSSHGLSRERSQGRDHAHRGDVLARRLAEAANEPEEEVVGFVE</sequence>
<dbReference type="AlphaFoldDB" id="A0A066VMM7"/>
<dbReference type="OrthoDB" id="272624at2759"/>
<dbReference type="STRING" id="1037660.A0A066VMM7"/>
<feature type="compositionally biased region" description="Basic residues" evidence="2">
    <location>
        <begin position="609"/>
        <end position="618"/>
    </location>
</feature>
<feature type="compositionally biased region" description="Acidic residues" evidence="2">
    <location>
        <begin position="1068"/>
        <end position="1086"/>
    </location>
</feature>
<comment type="caution">
    <text evidence="6">The sequence shown here is derived from an EMBL/GenBank/DDBJ whole genome shotgun (WGS) entry which is preliminary data.</text>
</comment>
<dbReference type="GeneID" id="25261852"/>
<dbReference type="GO" id="GO:0001156">
    <property type="term" value="F:TFIIIC-class transcription factor complex binding"/>
    <property type="evidence" value="ECO:0007669"/>
    <property type="project" value="TreeGrafter"/>
</dbReference>
<evidence type="ECO:0000313" key="6">
    <source>
        <dbReference type="EMBL" id="KDN41533.1"/>
    </source>
</evidence>
<dbReference type="PROSITE" id="PS51293">
    <property type="entry name" value="SANT"/>
    <property type="match status" value="1"/>
</dbReference>
<feature type="compositionally biased region" description="Polar residues" evidence="2">
    <location>
        <begin position="214"/>
        <end position="224"/>
    </location>
</feature>
<feature type="compositionally biased region" description="Basic residues" evidence="2">
    <location>
        <begin position="632"/>
        <end position="643"/>
    </location>
</feature>
<dbReference type="GO" id="GO:0005634">
    <property type="term" value="C:nucleus"/>
    <property type="evidence" value="ECO:0007669"/>
    <property type="project" value="UniProtKB-UniRule"/>
</dbReference>
<dbReference type="PANTHER" id="PTHR22929:SF0">
    <property type="entry name" value="TRANSCRIPTION FACTOR TFIIIB COMPONENT B'' HOMOLOG"/>
    <property type="match status" value="1"/>
</dbReference>
<evidence type="ECO:0008006" key="8">
    <source>
        <dbReference type="Google" id="ProtNLM"/>
    </source>
</evidence>
<dbReference type="CDD" id="cd00167">
    <property type="entry name" value="SANT"/>
    <property type="match status" value="1"/>
</dbReference>
<feature type="compositionally biased region" description="Basic and acidic residues" evidence="2">
    <location>
        <begin position="724"/>
        <end position="740"/>
    </location>
</feature>
<accession>A0A066VMM7</accession>
<feature type="compositionally biased region" description="Polar residues" evidence="2">
    <location>
        <begin position="195"/>
        <end position="206"/>
    </location>
</feature>
<feature type="compositionally biased region" description="Basic and acidic residues" evidence="2">
    <location>
        <begin position="1112"/>
        <end position="1147"/>
    </location>
</feature>
<dbReference type="CDD" id="cd21994">
    <property type="entry name" value="HMG-box_SSRP1-like"/>
    <property type="match status" value="1"/>
</dbReference>
<feature type="region of interest" description="Disordered" evidence="2">
    <location>
        <begin position="557"/>
        <end position="654"/>
    </location>
</feature>
<feature type="DNA-binding region" description="HMG box" evidence="1">
    <location>
        <begin position="518"/>
        <end position="586"/>
    </location>
</feature>
<feature type="compositionally biased region" description="Acidic residues" evidence="2">
    <location>
        <begin position="443"/>
        <end position="454"/>
    </location>
</feature>
<feature type="domain" description="HMG box" evidence="4">
    <location>
        <begin position="518"/>
        <end position="586"/>
    </location>
</feature>
<feature type="region of interest" description="Disordered" evidence="2">
    <location>
        <begin position="713"/>
        <end position="740"/>
    </location>
</feature>
<feature type="region of interest" description="Disordered" evidence="2">
    <location>
        <begin position="1033"/>
        <end position="1162"/>
    </location>
</feature>
<dbReference type="Pfam" id="PF00505">
    <property type="entry name" value="HMG_box"/>
    <property type="match status" value="2"/>
</dbReference>
<feature type="domain" description="Myb-like" evidence="3">
    <location>
        <begin position="946"/>
        <end position="996"/>
    </location>
</feature>
<keyword evidence="1" id="KW-0238">DNA-binding</keyword>
<dbReference type="SMART" id="SM00398">
    <property type="entry name" value="HMG"/>
    <property type="match status" value="2"/>
</dbReference>
<name>A0A066VMM7_TILAU</name>
<keyword evidence="7" id="KW-1185">Reference proteome</keyword>
<organism evidence="6 7">
    <name type="scientific">Tilletiaria anomala (strain ATCC 24038 / CBS 436.72 / UBC 951)</name>
    <dbReference type="NCBI Taxonomy" id="1037660"/>
    <lineage>
        <taxon>Eukaryota</taxon>
        <taxon>Fungi</taxon>
        <taxon>Dikarya</taxon>
        <taxon>Basidiomycota</taxon>
        <taxon>Ustilaginomycotina</taxon>
        <taxon>Exobasidiomycetes</taxon>
        <taxon>Georgefischeriales</taxon>
        <taxon>Tilletiariaceae</taxon>
        <taxon>Tilletiaria</taxon>
    </lineage>
</organism>
<feature type="compositionally biased region" description="Basic and acidic residues" evidence="2">
    <location>
        <begin position="481"/>
        <end position="494"/>
    </location>
</feature>
<evidence type="ECO:0000313" key="7">
    <source>
        <dbReference type="Proteomes" id="UP000027361"/>
    </source>
</evidence>
<proteinExistence type="predicted"/>
<feature type="compositionally biased region" description="Basic and acidic residues" evidence="2">
    <location>
        <begin position="619"/>
        <end position="631"/>
    </location>
</feature>
<feature type="compositionally biased region" description="Low complexity" evidence="2">
    <location>
        <begin position="131"/>
        <end position="156"/>
    </location>
</feature>
<dbReference type="RefSeq" id="XP_013241758.1">
    <property type="nucleotide sequence ID" value="XM_013386304.1"/>
</dbReference>
<feature type="compositionally biased region" description="Polar residues" evidence="2">
    <location>
        <begin position="593"/>
        <end position="607"/>
    </location>
</feature>
<feature type="compositionally biased region" description="Polar residues" evidence="2">
    <location>
        <begin position="325"/>
        <end position="345"/>
    </location>
</feature>
<feature type="domain" description="HMG box" evidence="4">
    <location>
        <begin position="644"/>
        <end position="711"/>
    </location>
</feature>
<dbReference type="InterPro" id="IPR001005">
    <property type="entry name" value="SANT/Myb"/>
</dbReference>
<dbReference type="SUPFAM" id="SSF47095">
    <property type="entry name" value="HMG-box"/>
    <property type="match status" value="2"/>
</dbReference>
<feature type="DNA-binding region" description="HMG box" evidence="1">
    <location>
        <begin position="644"/>
        <end position="711"/>
    </location>
</feature>
<dbReference type="GO" id="GO:0000126">
    <property type="term" value="C:transcription factor TFIIIB complex"/>
    <property type="evidence" value="ECO:0007669"/>
    <property type="project" value="TreeGrafter"/>
</dbReference>
<dbReference type="Pfam" id="PF15963">
    <property type="entry name" value="Myb_DNA-bind_7"/>
    <property type="match status" value="1"/>
</dbReference>
<dbReference type="Gene3D" id="1.10.30.10">
    <property type="entry name" value="High mobility group box domain"/>
    <property type="match status" value="2"/>
</dbReference>
<evidence type="ECO:0000256" key="2">
    <source>
        <dbReference type="SAM" id="MobiDB-lite"/>
    </source>
</evidence>
<feature type="region of interest" description="Disordered" evidence="2">
    <location>
        <begin position="119"/>
        <end position="235"/>
    </location>
</feature>
<feature type="compositionally biased region" description="Acidic residues" evidence="2">
    <location>
        <begin position="840"/>
        <end position="853"/>
    </location>
</feature>
<dbReference type="InParanoid" id="A0A066VMM7"/>
<evidence type="ECO:0000256" key="1">
    <source>
        <dbReference type="PROSITE-ProRule" id="PRU00267"/>
    </source>
</evidence>
<dbReference type="GO" id="GO:0003677">
    <property type="term" value="F:DNA binding"/>
    <property type="evidence" value="ECO:0007669"/>
    <property type="project" value="UniProtKB-UniRule"/>
</dbReference>
<reference evidence="6 7" key="1">
    <citation type="submission" date="2014-05" db="EMBL/GenBank/DDBJ databases">
        <title>Draft genome sequence of a rare smut relative, Tilletiaria anomala UBC 951.</title>
        <authorList>
            <consortium name="DOE Joint Genome Institute"/>
            <person name="Toome M."/>
            <person name="Kuo A."/>
            <person name="Henrissat B."/>
            <person name="Lipzen A."/>
            <person name="Tritt A."/>
            <person name="Yoshinaga Y."/>
            <person name="Zane M."/>
            <person name="Barry K."/>
            <person name="Grigoriev I.V."/>
            <person name="Spatafora J.W."/>
            <person name="Aimea M.C."/>
        </authorList>
    </citation>
    <scope>NUCLEOTIDE SEQUENCE [LARGE SCALE GENOMIC DNA]</scope>
    <source>
        <strain evidence="6 7">UBC 951</strain>
    </source>
</reference>
<gene>
    <name evidence="6" type="ORF">K437DRAFT_173035</name>
</gene>
<feature type="compositionally biased region" description="Basic and acidic residues" evidence="2">
    <location>
        <begin position="455"/>
        <end position="464"/>
    </location>
</feature>
<dbReference type="PROSITE" id="PS50090">
    <property type="entry name" value="MYB_LIKE"/>
    <property type="match status" value="1"/>
</dbReference>
<dbReference type="GO" id="GO:0070898">
    <property type="term" value="P:RNA polymerase III preinitiation complex assembly"/>
    <property type="evidence" value="ECO:0007669"/>
    <property type="project" value="TreeGrafter"/>
</dbReference>
<dbReference type="InterPro" id="IPR036910">
    <property type="entry name" value="HMG_box_dom_sf"/>
</dbReference>
<dbReference type="InterPro" id="IPR009071">
    <property type="entry name" value="HMG_box_dom"/>
</dbReference>
<feature type="domain" description="SANT" evidence="5">
    <location>
        <begin position="949"/>
        <end position="997"/>
    </location>
</feature>